<dbReference type="Pfam" id="PF00753">
    <property type="entry name" value="Lactamase_B"/>
    <property type="match status" value="1"/>
</dbReference>
<dbReference type="Gene3D" id="3.60.15.10">
    <property type="entry name" value="Ribonuclease Z/Hydroxyacylglutathione hydrolase-like"/>
    <property type="match status" value="1"/>
</dbReference>
<dbReference type="GO" id="GO:0016787">
    <property type="term" value="F:hydrolase activity"/>
    <property type="evidence" value="ECO:0007669"/>
    <property type="project" value="UniProtKB-KW"/>
</dbReference>
<dbReference type="PANTHER" id="PTHR23131:SF4">
    <property type="entry name" value="METALLO-BETA-LACTAMASE SUPERFAMILY POTEIN"/>
    <property type="match status" value="1"/>
</dbReference>
<evidence type="ECO:0000259" key="1">
    <source>
        <dbReference type="SMART" id="SM00849"/>
    </source>
</evidence>
<dbReference type="InterPro" id="IPR001279">
    <property type="entry name" value="Metallo-B-lactamas"/>
</dbReference>
<dbReference type="EMBL" id="CP003629">
    <property type="protein sequence ID" value="AFQ45474.1"/>
    <property type="molecule type" value="Genomic_DNA"/>
</dbReference>
<dbReference type="Gene3D" id="1.10.10.10">
    <property type="entry name" value="Winged helix-like DNA-binding domain superfamily/Winged helix DNA-binding domain"/>
    <property type="match status" value="1"/>
</dbReference>
<dbReference type="STRING" id="768704.Desmer_3637"/>
<dbReference type="InterPro" id="IPR048933">
    <property type="entry name" value="B_lactamase-like_C"/>
</dbReference>
<sequence length="325" mass="36992">MTDMIFEALGIYKVKLPLPFRLNHVNCYAVKGTQGWWLIDAGLSREATIEGWTKFFEAHAINPSDIKGIYLTHFHPDHYGCSGWLQNYSGAPVYIGEIDAERIKRYWKSENYILKALNVLFSENGMPHDVLKETIDSVNNLIRYTFPHAELTTLKPGQVVTIGDFEYEVVLTPGHTDGHICYYNVAHGLLLSGDHLLPEISSNVSLWPRSGADPNPLDNFLKAIDSIRTLNCKIALPSHGKPFSNIEERIRQLEIHHQERLELMKNCTGSGSTAYEVCLQVFRQDLSFHELRFAMAETLAHLVYLVDKGELEMESQDGVRIFRMV</sequence>
<dbReference type="HOGENOM" id="CLU_048478_0_2_9"/>
<dbReference type="InterPro" id="IPR050662">
    <property type="entry name" value="Sec-metab_biosynth-thioest"/>
</dbReference>
<name>J7IZC6_DESMD</name>
<dbReference type="Proteomes" id="UP000005262">
    <property type="component" value="Chromosome"/>
</dbReference>
<evidence type="ECO:0000313" key="3">
    <source>
        <dbReference type="Proteomes" id="UP000005262"/>
    </source>
</evidence>
<dbReference type="SUPFAM" id="SSF56281">
    <property type="entry name" value="Metallo-hydrolase/oxidoreductase"/>
    <property type="match status" value="1"/>
</dbReference>
<protein>
    <submittedName>
        <fullName evidence="2">Zn-dependent hydrolase, glyoxylase</fullName>
    </submittedName>
</protein>
<organism evidence="2 3">
    <name type="scientific">Desulfosporosinus meridiei (strain ATCC BAA-275 / DSM 13257 / KCTC 12902 / NCIMB 13706 / S10)</name>
    <dbReference type="NCBI Taxonomy" id="768704"/>
    <lineage>
        <taxon>Bacteria</taxon>
        <taxon>Bacillati</taxon>
        <taxon>Bacillota</taxon>
        <taxon>Clostridia</taxon>
        <taxon>Eubacteriales</taxon>
        <taxon>Desulfitobacteriaceae</taxon>
        <taxon>Desulfosporosinus</taxon>
    </lineage>
</organism>
<keyword evidence="2" id="KW-0378">Hydrolase</keyword>
<accession>J7IZC6</accession>
<dbReference type="InterPro" id="IPR036866">
    <property type="entry name" value="RibonucZ/Hydroxyglut_hydro"/>
</dbReference>
<reference evidence="2 3" key="1">
    <citation type="journal article" date="2012" name="J. Bacteriol.">
        <title>Complete genome sequences of Desulfosporosinus orientis DSM765T, Desulfosporosinus youngiae DSM17734T, Desulfosporosinus meridiei DSM13257T, and Desulfosporosinus acidiphilus DSM22704T.</title>
        <authorList>
            <person name="Pester M."/>
            <person name="Brambilla E."/>
            <person name="Alazard D."/>
            <person name="Rattei T."/>
            <person name="Weinmaier T."/>
            <person name="Han J."/>
            <person name="Lucas S."/>
            <person name="Lapidus A."/>
            <person name="Cheng J.F."/>
            <person name="Goodwin L."/>
            <person name="Pitluck S."/>
            <person name="Peters L."/>
            <person name="Ovchinnikova G."/>
            <person name="Teshima H."/>
            <person name="Detter J.C."/>
            <person name="Han C.S."/>
            <person name="Tapia R."/>
            <person name="Land M.L."/>
            <person name="Hauser L."/>
            <person name="Kyrpides N.C."/>
            <person name="Ivanova N.N."/>
            <person name="Pagani I."/>
            <person name="Huntmann M."/>
            <person name="Wei C.L."/>
            <person name="Davenport K.W."/>
            <person name="Daligault H."/>
            <person name="Chain P.S."/>
            <person name="Chen A."/>
            <person name="Mavromatis K."/>
            <person name="Markowitz V."/>
            <person name="Szeto E."/>
            <person name="Mikhailova N."/>
            <person name="Pati A."/>
            <person name="Wagner M."/>
            <person name="Woyke T."/>
            <person name="Ollivier B."/>
            <person name="Klenk H.P."/>
            <person name="Spring S."/>
            <person name="Loy A."/>
        </authorList>
    </citation>
    <scope>NUCLEOTIDE SEQUENCE [LARGE SCALE GENOMIC DNA]</scope>
    <source>
        <strain evidence="3">ATCC BAA-275 / DSM 13257 / NCIMB 13706 / S10</strain>
    </source>
</reference>
<dbReference type="Pfam" id="PF21221">
    <property type="entry name" value="B_lactamase-like_C"/>
    <property type="match status" value="1"/>
</dbReference>
<proteinExistence type="predicted"/>
<feature type="domain" description="Metallo-beta-lactamase" evidence="1">
    <location>
        <begin position="24"/>
        <end position="239"/>
    </location>
</feature>
<dbReference type="CDD" id="cd07725">
    <property type="entry name" value="TTHA1429-like_MBL-fold"/>
    <property type="match status" value="1"/>
</dbReference>
<reference evidence="3" key="2">
    <citation type="submission" date="2012-08" db="EMBL/GenBank/DDBJ databases">
        <title>Finished genome of Desulfosporosinus meridiei DSM 13257.</title>
        <authorList>
            <person name="Huntemann M."/>
            <person name="Wei C.-L."/>
            <person name="Han J."/>
            <person name="Detter J.C."/>
            <person name="Han C."/>
            <person name="Davenport K."/>
            <person name="Daligault H."/>
            <person name="Erkkila T."/>
            <person name="Gu W."/>
            <person name="Munk A.C.C."/>
            <person name="Teshima H."/>
            <person name="Xu Y."/>
            <person name="Chain P."/>
            <person name="Tapia R."/>
            <person name="Chen A."/>
            <person name="Krypides N."/>
            <person name="Mavromatis K."/>
            <person name="Markowitz V."/>
            <person name="Szeto E."/>
            <person name="Ivanova N."/>
            <person name="Mikhailova N."/>
            <person name="Ovchinnikova G."/>
            <person name="Pagani I."/>
            <person name="Pati A."/>
            <person name="Goodwin L."/>
            <person name="Peters L."/>
            <person name="Pitluck S."/>
            <person name="Woyke T."/>
            <person name="Pester M."/>
            <person name="Spring S."/>
            <person name="Ollivier B."/>
            <person name="Rattei T."/>
            <person name="Klenk H.-P."/>
            <person name="Wagner M."/>
            <person name="Loy A."/>
        </authorList>
    </citation>
    <scope>NUCLEOTIDE SEQUENCE [LARGE SCALE GENOMIC DNA]</scope>
    <source>
        <strain evidence="3">ATCC BAA-275 / DSM 13257 / NCIMB 13706 / S10</strain>
    </source>
</reference>
<dbReference type="KEGG" id="dmi:Desmer_3637"/>
<evidence type="ECO:0000313" key="2">
    <source>
        <dbReference type="EMBL" id="AFQ45474.1"/>
    </source>
</evidence>
<dbReference type="SMART" id="SM00849">
    <property type="entry name" value="Lactamase_B"/>
    <property type="match status" value="1"/>
</dbReference>
<dbReference type="PANTHER" id="PTHR23131">
    <property type="entry name" value="ENDORIBONUCLEASE LACTB2"/>
    <property type="match status" value="1"/>
</dbReference>
<gene>
    <name evidence="2" type="ordered locus">Desmer_3637</name>
</gene>
<dbReference type="eggNOG" id="COG0491">
    <property type="taxonomic scope" value="Bacteria"/>
</dbReference>
<dbReference type="InterPro" id="IPR036388">
    <property type="entry name" value="WH-like_DNA-bd_sf"/>
</dbReference>
<dbReference type="AlphaFoldDB" id="J7IZC6"/>
<keyword evidence="3" id="KW-1185">Reference proteome</keyword>